<evidence type="ECO:0000256" key="3">
    <source>
        <dbReference type="ARBA" id="ARBA00022694"/>
    </source>
</evidence>
<dbReference type="PANTHER" id="PTHR43033">
    <property type="entry name" value="TRNA(ILE)-LYSIDINE SYNTHASE-RELATED"/>
    <property type="match status" value="1"/>
</dbReference>
<dbReference type="NCBIfam" id="TIGR02432">
    <property type="entry name" value="lysidine_TilS_N"/>
    <property type="match status" value="1"/>
</dbReference>
<evidence type="ECO:0000256" key="6">
    <source>
        <dbReference type="ARBA" id="ARBA00048539"/>
    </source>
</evidence>
<sequence>MSLQLVFNDTIKTVFASSIPKKLAIALSGGVDSFALAHLLKKFVKEERLDTEIYPITINHNLREASAAEIPVIQRELSKFDLHGNFLTSNLSFPKEFQTKPFEELARLKRYKAINDLCQSKGISDILMGHHFDDQIETFTLRLLSNSGVIGLNCMQPVSKSPHLSHERLNVIRPLLNVHKDQLVKYCLDNNINWVQDHTNFEDITERNIVRNYLVENPTVKKDLEANYKKVQDFNGLIEGKVNVLHNGLQTYGKIDYSNLANASIKVTLSNKQIEQHTDLVLARLFFKMLYPISPSPNYHYSFNKVLDNIAKIRQPGECTFSLLQLQWDVKPSLNDPTVKEITVSRQNVSSADAQNSLDVIVPTGGVTDWLLFDNIYWLKFKKLDTNHHYKVRNLLKDDKINFINEDIIPEDFKYSSYKNTPVLVDEQGKIVMFPTHSTDRETVEWKLKDNAFKFN</sequence>
<dbReference type="Gene3D" id="3.40.50.620">
    <property type="entry name" value="HUPs"/>
    <property type="match status" value="1"/>
</dbReference>
<keyword evidence="3" id="KW-0819">tRNA processing</keyword>
<dbReference type="CDD" id="cd01992">
    <property type="entry name" value="TilS_N"/>
    <property type="match status" value="1"/>
</dbReference>
<dbReference type="InterPro" id="IPR011063">
    <property type="entry name" value="TilS/TtcA_N"/>
</dbReference>
<dbReference type="GO" id="GO:0008033">
    <property type="term" value="P:tRNA processing"/>
    <property type="evidence" value="ECO:0007669"/>
    <property type="project" value="UniProtKB-KW"/>
</dbReference>
<dbReference type="OrthoDB" id="434144at2759"/>
<evidence type="ECO:0000259" key="7">
    <source>
        <dbReference type="Pfam" id="PF01171"/>
    </source>
</evidence>
<dbReference type="EMBL" id="JAEUBG010000375">
    <property type="protein sequence ID" value="KAH3688370.1"/>
    <property type="molecule type" value="Genomic_DNA"/>
</dbReference>
<dbReference type="SUPFAM" id="SSF52402">
    <property type="entry name" value="Adenine nucleotide alpha hydrolases-like"/>
    <property type="match status" value="1"/>
</dbReference>
<keyword evidence="5" id="KW-0067">ATP-binding</keyword>
<reference evidence="8" key="1">
    <citation type="journal article" date="2021" name="Open Biol.">
        <title>Shared evolutionary footprints suggest mitochondrial oxidative damage underlies multiple complex I losses in fungi.</title>
        <authorList>
            <person name="Schikora-Tamarit M.A."/>
            <person name="Marcet-Houben M."/>
            <person name="Nosek J."/>
            <person name="Gabaldon T."/>
        </authorList>
    </citation>
    <scope>NUCLEOTIDE SEQUENCE</scope>
    <source>
        <strain evidence="8">CBS2887</strain>
    </source>
</reference>
<keyword evidence="2" id="KW-0436">Ligase</keyword>
<protein>
    <recommendedName>
        <fullName evidence="1">tRNA(Ile)-lysidine synthetase</fullName>
        <ecNumber evidence="1">6.3.4.19</ecNumber>
    </recommendedName>
</protein>
<keyword evidence="9" id="KW-1185">Reference proteome</keyword>
<dbReference type="HAMAP" id="MF_01161">
    <property type="entry name" value="tRNA_Ile_lys_synt"/>
    <property type="match status" value="1"/>
</dbReference>
<keyword evidence="4" id="KW-0547">Nucleotide-binding</keyword>
<dbReference type="EC" id="6.3.4.19" evidence="1"/>
<organism evidence="8 9">
    <name type="scientific">Wickerhamomyces pijperi</name>
    <name type="common">Yeast</name>
    <name type="synonym">Pichia pijperi</name>
    <dbReference type="NCBI Taxonomy" id="599730"/>
    <lineage>
        <taxon>Eukaryota</taxon>
        <taxon>Fungi</taxon>
        <taxon>Dikarya</taxon>
        <taxon>Ascomycota</taxon>
        <taxon>Saccharomycotina</taxon>
        <taxon>Saccharomycetes</taxon>
        <taxon>Phaffomycetales</taxon>
        <taxon>Wickerhamomycetaceae</taxon>
        <taxon>Wickerhamomyces</taxon>
    </lineage>
</organism>
<gene>
    <name evidence="8" type="ORF">WICPIJ_000638</name>
</gene>
<evidence type="ECO:0000313" key="8">
    <source>
        <dbReference type="EMBL" id="KAH3688370.1"/>
    </source>
</evidence>
<dbReference type="InterPro" id="IPR014729">
    <property type="entry name" value="Rossmann-like_a/b/a_fold"/>
</dbReference>
<comment type="caution">
    <text evidence="8">The sequence shown here is derived from an EMBL/GenBank/DDBJ whole genome shotgun (WGS) entry which is preliminary data.</text>
</comment>
<dbReference type="InterPro" id="IPR012094">
    <property type="entry name" value="tRNA_Ile_lys_synt"/>
</dbReference>
<dbReference type="GO" id="GO:0005524">
    <property type="term" value="F:ATP binding"/>
    <property type="evidence" value="ECO:0007669"/>
    <property type="project" value="UniProtKB-KW"/>
</dbReference>
<name>A0A9P8TRM6_WICPI</name>
<evidence type="ECO:0000256" key="2">
    <source>
        <dbReference type="ARBA" id="ARBA00022598"/>
    </source>
</evidence>
<comment type="catalytic activity">
    <reaction evidence="6">
        <text>cytidine(34) in tRNA(Ile2) + L-lysine + ATP = lysidine(34) in tRNA(Ile2) + AMP + diphosphate + H(+)</text>
        <dbReference type="Rhea" id="RHEA:43744"/>
        <dbReference type="Rhea" id="RHEA-COMP:10625"/>
        <dbReference type="Rhea" id="RHEA-COMP:10670"/>
        <dbReference type="ChEBI" id="CHEBI:15378"/>
        <dbReference type="ChEBI" id="CHEBI:30616"/>
        <dbReference type="ChEBI" id="CHEBI:32551"/>
        <dbReference type="ChEBI" id="CHEBI:33019"/>
        <dbReference type="ChEBI" id="CHEBI:82748"/>
        <dbReference type="ChEBI" id="CHEBI:83665"/>
        <dbReference type="ChEBI" id="CHEBI:456215"/>
        <dbReference type="EC" id="6.3.4.19"/>
    </reaction>
</comment>
<dbReference type="InterPro" id="IPR012795">
    <property type="entry name" value="tRNA_Ile_lys_synt_N"/>
</dbReference>
<evidence type="ECO:0000256" key="5">
    <source>
        <dbReference type="ARBA" id="ARBA00022840"/>
    </source>
</evidence>
<dbReference type="Pfam" id="PF01171">
    <property type="entry name" value="ATP_bind_3"/>
    <property type="match status" value="1"/>
</dbReference>
<dbReference type="GO" id="GO:0032267">
    <property type="term" value="F:tRNA(Ile)-lysidine synthase activity"/>
    <property type="evidence" value="ECO:0007669"/>
    <property type="project" value="UniProtKB-EC"/>
</dbReference>
<evidence type="ECO:0000313" key="9">
    <source>
        <dbReference type="Proteomes" id="UP000774326"/>
    </source>
</evidence>
<dbReference type="Proteomes" id="UP000774326">
    <property type="component" value="Unassembled WGS sequence"/>
</dbReference>
<proteinExistence type="inferred from homology"/>
<evidence type="ECO:0000256" key="4">
    <source>
        <dbReference type="ARBA" id="ARBA00022741"/>
    </source>
</evidence>
<evidence type="ECO:0000256" key="1">
    <source>
        <dbReference type="ARBA" id="ARBA00013267"/>
    </source>
</evidence>
<accession>A0A9P8TRM6</accession>
<dbReference type="PANTHER" id="PTHR43033:SF1">
    <property type="entry name" value="TRNA(ILE)-LYSIDINE SYNTHASE-RELATED"/>
    <property type="match status" value="1"/>
</dbReference>
<dbReference type="AlphaFoldDB" id="A0A9P8TRM6"/>
<reference evidence="8" key="2">
    <citation type="submission" date="2021-01" db="EMBL/GenBank/DDBJ databases">
        <authorList>
            <person name="Schikora-Tamarit M.A."/>
        </authorList>
    </citation>
    <scope>NUCLEOTIDE SEQUENCE</scope>
    <source>
        <strain evidence="8">CBS2887</strain>
    </source>
</reference>
<feature type="domain" description="tRNA(Ile)-lysidine/2-thiocytidine synthase N-terminal" evidence="7">
    <location>
        <begin position="23"/>
        <end position="212"/>
    </location>
</feature>